<comment type="pathway">
    <text evidence="2">Carotenoid biosynthesis.</text>
</comment>
<name>A0A1I6HWW0_9EURY</name>
<feature type="transmembrane region" description="Helical" evidence="8">
    <location>
        <begin position="234"/>
        <end position="253"/>
    </location>
</feature>
<proteinExistence type="predicted"/>
<gene>
    <name evidence="9" type="ORF">SAMN04487947_2601</name>
</gene>
<evidence type="ECO:0000313" key="9">
    <source>
        <dbReference type="EMBL" id="SFR58941.1"/>
    </source>
</evidence>
<comment type="subcellular location">
    <subcellularLocation>
        <location evidence="1">Cell membrane</location>
        <topology evidence="1">Multi-pass membrane protein</topology>
    </subcellularLocation>
</comment>
<dbReference type="GO" id="GO:0016765">
    <property type="term" value="F:transferase activity, transferring alkyl or aryl (other than methyl) groups"/>
    <property type="evidence" value="ECO:0007669"/>
    <property type="project" value="InterPro"/>
</dbReference>
<reference evidence="10" key="1">
    <citation type="submission" date="2016-10" db="EMBL/GenBank/DDBJ databases">
        <authorList>
            <person name="Varghese N."/>
            <person name="Submissions S."/>
        </authorList>
    </citation>
    <scope>NUCLEOTIDE SEQUENCE [LARGE SCALE GENOMIC DNA]</scope>
    <source>
        <strain evidence="10">CGMCC 1.7736</strain>
    </source>
</reference>
<dbReference type="Pfam" id="PF01040">
    <property type="entry name" value="UbiA"/>
    <property type="match status" value="1"/>
</dbReference>
<dbReference type="NCBIfam" id="TIGR03462">
    <property type="entry name" value="CarR_dom_SF"/>
    <property type="match status" value="1"/>
</dbReference>
<feature type="transmembrane region" description="Helical" evidence="8">
    <location>
        <begin position="265"/>
        <end position="283"/>
    </location>
</feature>
<accession>A0A1I6HWW0</accession>
<feature type="transmembrane region" description="Helical" evidence="8">
    <location>
        <begin position="295"/>
        <end position="314"/>
    </location>
</feature>
<dbReference type="InterPro" id="IPR000537">
    <property type="entry name" value="UbiA_prenyltransferase"/>
</dbReference>
<evidence type="ECO:0000256" key="5">
    <source>
        <dbReference type="ARBA" id="ARBA00022989"/>
    </source>
</evidence>
<evidence type="ECO:0000313" key="10">
    <source>
        <dbReference type="Proteomes" id="UP000198531"/>
    </source>
</evidence>
<feature type="transmembrane region" description="Helical" evidence="8">
    <location>
        <begin position="136"/>
        <end position="156"/>
    </location>
</feature>
<dbReference type="OrthoDB" id="199516at2157"/>
<dbReference type="GO" id="GO:0045436">
    <property type="term" value="F:lycopene beta cyclase activity"/>
    <property type="evidence" value="ECO:0007669"/>
    <property type="project" value="UniProtKB-ARBA"/>
</dbReference>
<keyword evidence="7" id="KW-0413">Isomerase</keyword>
<evidence type="ECO:0000256" key="6">
    <source>
        <dbReference type="ARBA" id="ARBA00023136"/>
    </source>
</evidence>
<evidence type="ECO:0000256" key="2">
    <source>
        <dbReference type="ARBA" id="ARBA00004829"/>
    </source>
</evidence>
<evidence type="ECO:0000256" key="7">
    <source>
        <dbReference type="ARBA" id="ARBA00023235"/>
    </source>
</evidence>
<evidence type="ECO:0000256" key="1">
    <source>
        <dbReference type="ARBA" id="ARBA00004651"/>
    </source>
</evidence>
<protein>
    <submittedName>
        <fullName evidence="9">Lycopene cyclase domain-containing protein</fullName>
    </submittedName>
</protein>
<dbReference type="RefSeq" id="WP_089808261.1">
    <property type="nucleotide sequence ID" value="NZ_FOYT01000002.1"/>
</dbReference>
<sequence length="396" mass="41762">MALSRRGAGPGHAARALASQVHPVFMLPPLASSLFGAVVAGRVAFGPAFVHVAAMFCAVYTAHVKDGLVDFYVRGEDDDHPMTRRGCRVGLVAAGVGFLLCLVALWQMVGVGAVLVTLPTWFVGYLHAPQLDTNPVTATAGYPFGIALAIVGGYYVQTAALAPEPLAYAFVFFVLLTGVKVIDDAKDHDYDASIDKRTVAVVLGPRRARRFAHALLGAGMVAVLLLTGDGLFPPFALVAAVAFGLVAVAARGASPRLATMLLVRGTYVFLALLLIAVWFRPLAAVPLPDIGVLGGYTYLATEVVFGAVAFGLLARANALRRAAVTVAAVYPVAYLWDWYTLEVGVFAIPLRTGAELFGIPLEEHLFMVVVPALVLGVHETLASWRAEERTPGEGGG</sequence>
<evidence type="ECO:0000256" key="8">
    <source>
        <dbReference type="SAM" id="Phobius"/>
    </source>
</evidence>
<dbReference type="CDD" id="cd13956">
    <property type="entry name" value="PT_UbiA"/>
    <property type="match status" value="1"/>
</dbReference>
<feature type="transmembrane region" description="Helical" evidence="8">
    <location>
        <begin position="91"/>
        <end position="116"/>
    </location>
</feature>
<dbReference type="GO" id="GO:0016117">
    <property type="term" value="P:carotenoid biosynthetic process"/>
    <property type="evidence" value="ECO:0007669"/>
    <property type="project" value="UniProtKB-KW"/>
</dbReference>
<dbReference type="InterPro" id="IPR017825">
    <property type="entry name" value="Lycopene_cyclase_dom"/>
</dbReference>
<keyword evidence="4" id="KW-0125">Carotenoid biosynthesis</keyword>
<dbReference type="GO" id="GO:0016872">
    <property type="term" value="F:intramolecular lyase activity"/>
    <property type="evidence" value="ECO:0007669"/>
    <property type="project" value="InterPro"/>
</dbReference>
<dbReference type="STRING" id="553469.SAMN04487947_2601"/>
<keyword evidence="6 8" id="KW-0472">Membrane</keyword>
<evidence type="ECO:0000256" key="4">
    <source>
        <dbReference type="ARBA" id="ARBA00022746"/>
    </source>
</evidence>
<dbReference type="GO" id="GO:0005886">
    <property type="term" value="C:plasma membrane"/>
    <property type="evidence" value="ECO:0007669"/>
    <property type="project" value="UniProtKB-SubCell"/>
</dbReference>
<dbReference type="AlphaFoldDB" id="A0A1I6HWW0"/>
<keyword evidence="10" id="KW-1185">Reference proteome</keyword>
<organism evidence="9 10">
    <name type="scientific">Halogeometricum rufum</name>
    <dbReference type="NCBI Taxonomy" id="553469"/>
    <lineage>
        <taxon>Archaea</taxon>
        <taxon>Methanobacteriati</taxon>
        <taxon>Methanobacteriota</taxon>
        <taxon>Stenosarchaea group</taxon>
        <taxon>Halobacteria</taxon>
        <taxon>Halobacteriales</taxon>
        <taxon>Haloferacaceae</taxon>
        <taxon>Halogeometricum</taxon>
    </lineage>
</organism>
<keyword evidence="5 8" id="KW-1133">Transmembrane helix</keyword>
<dbReference type="Proteomes" id="UP000198531">
    <property type="component" value="Unassembled WGS sequence"/>
</dbReference>
<evidence type="ECO:0000256" key="3">
    <source>
        <dbReference type="ARBA" id="ARBA00022692"/>
    </source>
</evidence>
<dbReference type="EMBL" id="FOYT01000002">
    <property type="protein sequence ID" value="SFR58941.1"/>
    <property type="molecule type" value="Genomic_DNA"/>
</dbReference>
<keyword evidence="3 8" id="KW-0812">Transmembrane</keyword>